<dbReference type="PATRIC" id="fig|698760.3.peg.9532"/>
<evidence type="ECO:0000313" key="1">
    <source>
        <dbReference type="EMBL" id="ELP61470.1"/>
    </source>
</evidence>
<dbReference type="Proteomes" id="UP000010931">
    <property type="component" value="Unassembled WGS sequence"/>
</dbReference>
<comment type="caution">
    <text evidence="1">The sequence shown here is derived from an EMBL/GenBank/DDBJ whole genome shotgun (WGS) entry which is preliminary data.</text>
</comment>
<sequence>MFGVGGVLAGIYVGRRQTTDQAQVEHEQWLRGQRREAYIAFLAVFDTANKQVDEVTESIEKYLDPAQYDEGRFEEQRRAFFEEKVGGAWEMHYAAYDAVLLLGPTSVAEAATAMHEAMDHYCIAASMVGFSGASTTEEKAAARRELMGWTGQIWDLREAFFTKSRQVIATAPRPGV</sequence>
<name>L7ESV9_STRT8</name>
<reference evidence="1 2" key="1">
    <citation type="journal article" date="2011" name="Plasmid">
        <title>Streptomyces turgidiscabies Car8 contains a modular pathogenicity island that shares virulence genes with other actinobacterial plant pathogens.</title>
        <authorList>
            <person name="Huguet-Tapia J.C."/>
            <person name="Badger J.H."/>
            <person name="Loria R."/>
            <person name="Pettis G.S."/>
        </authorList>
    </citation>
    <scope>NUCLEOTIDE SEQUENCE [LARGE SCALE GENOMIC DNA]</scope>
    <source>
        <strain evidence="1 2">Car8</strain>
    </source>
</reference>
<dbReference type="AlphaFoldDB" id="L7ESV9"/>
<keyword evidence="2" id="KW-1185">Reference proteome</keyword>
<evidence type="ECO:0000313" key="2">
    <source>
        <dbReference type="Proteomes" id="UP000010931"/>
    </source>
</evidence>
<protein>
    <submittedName>
        <fullName evidence="1">Uncharacterized protein</fullName>
    </submittedName>
</protein>
<organism evidence="1 2">
    <name type="scientific">Streptomyces turgidiscabies (strain Car8)</name>
    <dbReference type="NCBI Taxonomy" id="698760"/>
    <lineage>
        <taxon>Bacteria</taxon>
        <taxon>Bacillati</taxon>
        <taxon>Actinomycetota</taxon>
        <taxon>Actinomycetes</taxon>
        <taxon>Kitasatosporales</taxon>
        <taxon>Streptomycetaceae</taxon>
        <taxon>Streptomyces</taxon>
    </lineage>
</organism>
<dbReference type="EMBL" id="AEJB01000681">
    <property type="protein sequence ID" value="ELP61470.1"/>
    <property type="molecule type" value="Genomic_DNA"/>
</dbReference>
<accession>L7ESV9</accession>
<gene>
    <name evidence="1" type="ORF">STRTUCAR8_03647</name>
</gene>
<proteinExistence type="predicted"/>